<protein>
    <submittedName>
        <fullName evidence="2">Uncharacterized protein</fullName>
    </submittedName>
</protein>
<organism evidence="1 2">
    <name type="scientific">Romanomermis culicivorax</name>
    <name type="common">Nematode worm</name>
    <dbReference type="NCBI Taxonomy" id="13658"/>
    <lineage>
        <taxon>Eukaryota</taxon>
        <taxon>Metazoa</taxon>
        <taxon>Ecdysozoa</taxon>
        <taxon>Nematoda</taxon>
        <taxon>Enoplea</taxon>
        <taxon>Dorylaimia</taxon>
        <taxon>Mermithida</taxon>
        <taxon>Mermithoidea</taxon>
        <taxon>Mermithidae</taxon>
        <taxon>Romanomermis</taxon>
    </lineage>
</organism>
<evidence type="ECO:0000313" key="2">
    <source>
        <dbReference type="WBParaSite" id="nRc.2.0.1.t25878-RA"/>
    </source>
</evidence>
<keyword evidence="1" id="KW-1185">Reference proteome</keyword>
<name>A0A915JID4_ROMCU</name>
<reference evidence="2" key="1">
    <citation type="submission" date="2022-11" db="UniProtKB">
        <authorList>
            <consortium name="WormBaseParasite"/>
        </authorList>
    </citation>
    <scope>IDENTIFICATION</scope>
</reference>
<evidence type="ECO:0000313" key="1">
    <source>
        <dbReference type="Proteomes" id="UP000887565"/>
    </source>
</evidence>
<proteinExistence type="predicted"/>
<dbReference type="Proteomes" id="UP000887565">
    <property type="component" value="Unplaced"/>
</dbReference>
<accession>A0A915JID4</accession>
<sequence>MDSYIHSRAHLDLDIQIQHVEPSSDVQIDYIAATINGTHMDTRNYIKAKRSKLYLKGYKNV</sequence>
<dbReference type="WBParaSite" id="nRc.2.0.1.t25878-RA">
    <property type="protein sequence ID" value="nRc.2.0.1.t25878-RA"/>
    <property type="gene ID" value="nRc.2.0.1.g25878"/>
</dbReference>
<dbReference type="AlphaFoldDB" id="A0A915JID4"/>